<sequence>MFIKEPDKSSNFVNCTLILPCVSVGNVGQLAADLLISNFSFERVGYIVHPSLLPCIGNNPYAVAGDTLSHMTTCCEVYQNTDAKLVIMQQRAPFVKKKGKEFASWLVSWIKESHFAQVIVLTSSFAQERIDQQLSGPPFRILLTNEMDKKFGDKLKNQLSWKELERRHSLPTPSPLQICENGTGSQVLYMPGSGIAKQIFEKCQDLPVLVLLMFVSEGDNAGDAVAMADQLNKWLKLKWPQNVDTGSGTRNPITWSIPSSWRLVFGSTFDPILFQ</sequence>
<comment type="function">
    <text evidence="4">Chaperone protein which promotes assembly of the 20S proteasome as part of a heterodimer with PSMG1.</text>
</comment>
<evidence type="ECO:0000313" key="5">
    <source>
        <dbReference type="EnsemblMetazoa" id="BGLB025370-PA"/>
    </source>
</evidence>
<reference evidence="5" key="1">
    <citation type="submission" date="2020-05" db="UniProtKB">
        <authorList>
            <consortium name="EnsemblMetazoa"/>
        </authorList>
    </citation>
    <scope>IDENTIFICATION</scope>
    <source>
        <strain evidence="5">BB02</strain>
    </source>
</reference>
<dbReference type="InterPro" id="IPR019151">
    <property type="entry name" value="Proteasome_assmbl_chaperone_2"/>
</dbReference>
<dbReference type="PANTHER" id="PTHR12970">
    <property type="entry name" value="PROTEASOME ASSEMBLY CHAPERONE 2"/>
    <property type="match status" value="1"/>
</dbReference>
<dbReference type="SUPFAM" id="SSF159659">
    <property type="entry name" value="Cgl1923-like"/>
    <property type="match status" value="1"/>
</dbReference>
<dbReference type="OrthoDB" id="10260712at2759"/>
<dbReference type="VEuPathDB" id="VectorBase:BGLB025370"/>
<dbReference type="GO" id="GO:0005829">
    <property type="term" value="C:cytosol"/>
    <property type="evidence" value="ECO:0007669"/>
    <property type="project" value="TreeGrafter"/>
</dbReference>
<dbReference type="STRING" id="6526.A0A2C9KZT3"/>
<accession>A0A2C9KZT3</accession>
<name>A0A2C9KZT3_BIOGL</name>
<dbReference type="InterPro" id="IPR016562">
    <property type="entry name" value="Proteasome_assmbl_chp_2_euk"/>
</dbReference>
<dbReference type="Pfam" id="PF09754">
    <property type="entry name" value="PAC2"/>
    <property type="match status" value="1"/>
</dbReference>
<protein>
    <recommendedName>
        <fullName evidence="1 4">Proteasome assembly chaperone 2</fullName>
    </recommendedName>
</protein>
<evidence type="ECO:0000313" key="6">
    <source>
        <dbReference type="Proteomes" id="UP000076420"/>
    </source>
</evidence>
<evidence type="ECO:0000256" key="4">
    <source>
        <dbReference type="PIRNR" id="PIRNR010044"/>
    </source>
</evidence>
<evidence type="ECO:0000256" key="3">
    <source>
        <dbReference type="ARBA" id="ARBA00025745"/>
    </source>
</evidence>
<dbReference type="Gene3D" id="3.40.50.10900">
    <property type="entry name" value="PAC-like subunit"/>
    <property type="match status" value="2"/>
</dbReference>
<dbReference type="GO" id="GO:0005634">
    <property type="term" value="C:nucleus"/>
    <property type="evidence" value="ECO:0007669"/>
    <property type="project" value="TreeGrafter"/>
</dbReference>
<dbReference type="VEuPathDB" id="VectorBase:BGLAX_046358"/>
<keyword evidence="2 4" id="KW-0143">Chaperone</keyword>
<gene>
    <name evidence="5" type="primary">106055096</name>
</gene>
<dbReference type="GO" id="GO:0043248">
    <property type="term" value="P:proteasome assembly"/>
    <property type="evidence" value="ECO:0007669"/>
    <property type="project" value="TreeGrafter"/>
</dbReference>
<dbReference type="PIRSF" id="PIRSF010044">
    <property type="entry name" value="UCP010044"/>
    <property type="match status" value="1"/>
</dbReference>
<dbReference type="InterPro" id="IPR038389">
    <property type="entry name" value="PSMG2_sf"/>
</dbReference>
<dbReference type="EnsemblMetazoa" id="BGLB025370-RA">
    <property type="protein sequence ID" value="BGLB025370-PA"/>
    <property type="gene ID" value="BGLB025370"/>
</dbReference>
<organism evidence="5 6">
    <name type="scientific">Biomphalaria glabrata</name>
    <name type="common">Bloodfluke planorb</name>
    <name type="synonym">Freshwater snail</name>
    <dbReference type="NCBI Taxonomy" id="6526"/>
    <lineage>
        <taxon>Eukaryota</taxon>
        <taxon>Metazoa</taxon>
        <taxon>Spiralia</taxon>
        <taxon>Lophotrochozoa</taxon>
        <taxon>Mollusca</taxon>
        <taxon>Gastropoda</taxon>
        <taxon>Heterobranchia</taxon>
        <taxon>Euthyneura</taxon>
        <taxon>Panpulmonata</taxon>
        <taxon>Hygrophila</taxon>
        <taxon>Lymnaeoidea</taxon>
        <taxon>Planorbidae</taxon>
        <taxon>Biomphalaria</taxon>
    </lineage>
</organism>
<evidence type="ECO:0000256" key="1">
    <source>
        <dbReference type="ARBA" id="ARBA00019186"/>
    </source>
</evidence>
<dbReference type="Proteomes" id="UP000076420">
    <property type="component" value="Unassembled WGS sequence"/>
</dbReference>
<proteinExistence type="inferred from homology"/>
<comment type="similarity">
    <text evidence="3 4">Belongs to the PSMG2 family.</text>
</comment>
<dbReference type="AlphaFoldDB" id="A0A2C9KZT3"/>
<comment type="subunit">
    <text evidence="4">Forms a heterodimer with PSMG1.</text>
</comment>
<evidence type="ECO:0000256" key="2">
    <source>
        <dbReference type="ARBA" id="ARBA00023186"/>
    </source>
</evidence>
<dbReference type="KEGG" id="bgt:106055096"/>
<dbReference type="PANTHER" id="PTHR12970:SF1">
    <property type="entry name" value="PROTEASOME ASSEMBLY CHAPERONE 2"/>
    <property type="match status" value="1"/>
</dbReference>